<dbReference type="Pfam" id="PF13017">
    <property type="entry name" value="Maelstrom"/>
    <property type="match status" value="1"/>
</dbReference>
<evidence type="ECO:0000256" key="1">
    <source>
        <dbReference type="ARBA" id="ARBA00007057"/>
    </source>
</evidence>
<dbReference type="GO" id="GO:0031047">
    <property type="term" value="P:regulatory ncRNA-mediated gene silencing"/>
    <property type="evidence" value="ECO:0007669"/>
    <property type="project" value="UniProtKB-KW"/>
</dbReference>
<keyword evidence="2" id="KW-0943">RNA-mediated gene silencing</keyword>
<gene>
    <name evidence="4" type="ORF">PMAYCL1PPCAC_18596</name>
</gene>
<evidence type="ECO:0000313" key="5">
    <source>
        <dbReference type="Proteomes" id="UP001328107"/>
    </source>
</evidence>
<reference evidence="5" key="1">
    <citation type="submission" date="2022-10" db="EMBL/GenBank/DDBJ databases">
        <title>Genome assembly of Pristionchus species.</title>
        <authorList>
            <person name="Yoshida K."/>
            <person name="Sommer R.J."/>
        </authorList>
    </citation>
    <scope>NUCLEOTIDE SEQUENCE [LARGE SCALE GENOMIC DNA]</scope>
    <source>
        <strain evidence="5">RS5460</strain>
    </source>
</reference>
<dbReference type="Proteomes" id="UP001328107">
    <property type="component" value="Unassembled WGS sequence"/>
</dbReference>
<evidence type="ECO:0000313" key="4">
    <source>
        <dbReference type="EMBL" id="GMR48401.1"/>
    </source>
</evidence>
<evidence type="ECO:0000259" key="3">
    <source>
        <dbReference type="Pfam" id="PF13017"/>
    </source>
</evidence>
<protein>
    <recommendedName>
        <fullName evidence="3">Maelstrom domain-containing protein</fullName>
    </recommendedName>
</protein>
<comment type="caution">
    <text evidence="4">The sequence shown here is derived from an EMBL/GenBank/DDBJ whole genome shotgun (WGS) entry which is preliminary data.</text>
</comment>
<accession>A0AAN5CPS2</accession>
<organism evidence="4 5">
    <name type="scientific">Pristionchus mayeri</name>
    <dbReference type="NCBI Taxonomy" id="1317129"/>
    <lineage>
        <taxon>Eukaryota</taxon>
        <taxon>Metazoa</taxon>
        <taxon>Ecdysozoa</taxon>
        <taxon>Nematoda</taxon>
        <taxon>Chromadorea</taxon>
        <taxon>Rhabditida</taxon>
        <taxon>Rhabditina</taxon>
        <taxon>Diplogasteromorpha</taxon>
        <taxon>Diplogasteroidea</taxon>
        <taxon>Neodiplogasteridae</taxon>
        <taxon>Pristionchus</taxon>
    </lineage>
</organism>
<sequence length="422" mass="48922">MENVAHSGFELFAQSIKRKMNWSQRLDPFSHILRDAARPAWEKLTLDEKEEWLARAKELERTDQRKEFVAVRGWRREKRGGPRGRAGRVRTTRNIHFRGVMEEEQEEEDVEEFEFAGVIANRVDDDPDGDVTIPAIDTWLDEKHERDEKRVEGWLRGMTKKQMVELRWLILSVQTYGRNEKECLLAEIALDEFTLLEGVVDRMTTIVSDWNVDNPILKSRAIFHANETHEIPLDHQHPHINKVDLIAEILGRLEPSIAKKQNVSVGLYSTRKGHSSEDGLSIDRLTVDDHDDQFVSTEGRRPILVLRQEYYAATESLLSFKKRVRLPYEGFPVDESRFILAEAFVEAVAAELDGRPMDKFDQVLSELGKRMEADFATQWEKKDELFCKFHAERKNSCCAAVTAARAIFIMIFALEKLIRDES</sequence>
<keyword evidence="5" id="KW-1185">Reference proteome</keyword>
<dbReference type="AlphaFoldDB" id="A0AAN5CPS2"/>
<name>A0AAN5CPS2_9BILA</name>
<feature type="domain" description="Maelstrom" evidence="3">
    <location>
        <begin position="179"/>
        <end position="410"/>
    </location>
</feature>
<proteinExistence type="inferred from homology"/>
<feature type="non-terminal residue" evidence="4">
    <location>
        <position position="422"/>
    </location>
</feature>
<dbReference type="InterPro" id="IPR024970">
    <property type="entry name" value="Maelstrom"/>
</dbReference>
<dbReference type="GO" id="GO:0060964">
    <property type="term" value="P:regulation of miRNA-mediated gene silencing"/>
    <property type="evidence" value="ECO:0007669"/>
    <property type="project" value="InterPro"/>
</dbReference>
<comment type="similarity">
    <text evidence="1">Belongs to the maelstrom family.</text>
</comment>
<evidence type="ECO:0000256" key="2">
    <source>
        <dbReference type="ARBA" id="ARBA00023158"/>
    </source>
</evidence>
<dbReference type="EMBL" id="BTRK01000004">
    <property type="protein sequence ID" value="GMR48401.1"/>
    <property type="molecule type" value="Genomic_DNA"/>
</dbReference>